<reference evidence="2 3" key="1">
    <citation type="submission" date="2020-05" db="EMBL/GenBank/DDBJ databases">
        <title>Identification and distribution of gene clusters putatively required for synthesis of sphingolipid metabolism inhibitors in phylogenetically diverse species of the filamentous fungus Fusarium.</title>
        <authorList>
            <person name="Kim H.-S."/>
            <person name="Busman M."/>
            <person name="Brown D.W."/>
            <person name="Divon H."/>
            <person name="Uhlig S."/>
            <person name="Proctor R.H."/>
        </authorList>
    </citation>
    <scope>NUCLEOTIDE SEQUENCE [LARGE SCALE GENOMIC DNA]</scope>
    <source>
        <strain evidence="2 3">NRRL 25311</strain>
    </source>
</reference>
<feature type="compositionally biased region" description="Acidic residues" evidence="1">
    <location>
        <begin position="52"/>
        <end position="62"/>
    </location>
</feature>
<keyword evidence="3" id="KW-1185">Reference proteome</keyword>
<feature type="compositionally biased region" description="Acidic residues" evidence="1">
    <location>
        <begin position="101"/>
        <end position="112"/>
    </location>
</feature>
<evidence type="ECO:0000313" key="3">
    <source>
        <dbReference type="Proteomes" id="UP000562682"/>
    </source>
</evidence>
<name>A0A8H5X6H3_9HYPO</name>
<comment type="caution">
    <text evidence="2">The sequence shown here is derived from an EMBL/GenBank/DDBJ whole genome shotgun (WGS) entry which is preliminary data.</text>
</comment>
<dbReference type="EMBL" id="JAAOAK010000108">
    <property type="protein sequence ID" value="KAF5689147.1"/>
    <property type="molecule type" value="Genomic_DNA"/>
</dbReference>
<dbReference type="AlphaFoldDB" id="A0A8H5X6H3"/>
<gene>
    <name evidence="2" type="ORF">FDENT_4511</name>
</gene>
<feature type="region of interest" description="Disordered" evidence="1">
    <location>
        <begin position="1"/>
        <end position="149"/>
    </location>
</feature>
<dbReference type="Proteomes" id="UP000562682">
    <property type="component" value="Unassembled WGS sequence"/>
</dbReference>
<protein>
    <submittedName>
        <fullName evidence="2">Chromo domain-containing protein</fullName>
    </submittedName>
</protein>
<evidence type="ECO:0000313" key="2">
    <source>
        <dbReference type="EMBL" id="KAF5689147.1"/>
    </source>
</evidence>
<feature type="compositionally biased region" description="Basic and acidic residues" evidence="1">
    <location>
        <begin position="1"/>
        <end position="17"/>
    </location>
</feature>
<evidence type="ECO:0000256" key="1">
    <source>
        <dbReference type="SAM" id="MobiDB-lite"/>
    </source>
</evidence>
<sequence>MNRKRPAADRITSERGKTAKRGRVSPDKTGPAHATAEVPEDPTDAPAANEDNTVDEDVDQDPDTSQASTPAPDLHKNKTLETATSDLEDEADAPTASQDGIPEEMTNEEPDASDSGATEPDSDENTVFHKNASRVDDETESPMPSQDKASEVATSLLDLAGVDLAEDLRSITKYAIDGEFFLYCHLRNGRSGWVAEERVQTETPLTLNTFWESREDGVGRPHTKVDEKVFKVVPQRREQKEKCVVWLVGEPYFTATREIRIYFDVYMKRWKPHFRLPKIITVSEAERLYPKTSTTWCDETASNVRQMIFSHRKNPFYEQPEFEFFIHYDSREGKWEREANIQKKYPAAVETYWQSHPGLREEQSLKDVKVPEQCLKIHGHSSRGGKTILQVQLVGKFDCEELEASRALKKWKKPVIKYLKRHSLKA</sequence>
<organism evidence="2 3">
    <name type="scientific">Fusarium denticulatum</name>
    <dbReference type="NCBI Taxonomy" id="48507"/>
    <lineage>
        <taxon>Eukaryota</taxon>
        <taxon>Fungi</taxon>
        <taxon>Dikarya</taxon>
        <taxon>Ascomycota</taxon>
        <taxon>Pezizomycotina</taxon>
        <taxon>Sordariomycetes</taxon>
        <taxon>Hypocreomycetidae</taxon>
        <taxon>Hypocreales</taxon>
        <taxon>Nectriaceae</taxon>
        <taxon>Fusarium</taxon>
        <taxon>Fusarium fujikuroi species complex</taxon>
    </lineage>
</organism>
<accession>A0A8H5X6H3</accession>
<proteinExistence type="predicted"/>